<evidence type="ECO:0000256" key="2">
    <source>
        <dbReference type="ARBA" id="ARBA00022723"/>
    </source>
</evidence>
<name>A0ABX1BID9_9ACTN</name>
<keyword evidence="2" id="KW-0479">Metal-binding</keyword>
<keyword evidence="4" id="KW-0411">Iron-sulfur</keyword>
<sequence length="123" mass="13272">MGPYRRVPLVLPASAHVIDWVRLAPAGALPLNESVTVEIDGDRIALFHTEHGYHALAGSCPHMGGPLSEGSVGDGAVTCPLHGWRYDLSTGQRLDRRGQPVPTYPVEVRQGWLCLGLPAQDRS</sequence>
<organism evidence="6 7">
    <name type="scientific">Nonomuraea composti</name>
    <dbReference type="NCBI Taxonomy" id="2720023"/>
    <lineage>
        <taxon>Bacteria</taxon>
        <taxon>Bacillati</taxon>
        <taxon>Actinomycetota</taxon>
        <taxon>Actinomycetes</taxon>
        <taxon>Streptosporangiales</taxon>
        <taxon>Streptosporangiaceae</taxon>
        <taxon>Nonomuraea</taxon>
    </lineage>
</organism>
<reference evidence="6 7" key="1">
    <citation type="submission" date="2020-03" db="EMBL/GenBank/DDBJ databases">
        <title>WGS of actinomycetes isolated from Thailand.</title>
        <authorList>
            <person name="Thawai C."/>
        </authorList>
    </citation>
    <scope>NUCLEOTIDE SEQUENCE [LARGE SCALE GENOMIC DNA]</scope>
    <source>
        <strain evidence="6 7">FMUSA5-5</strain>
    </source>
</reference>
<dbReference type="Proteomes" id="UP000696294">
    <property type="component" value="Unassembled WGS sequence"/>
</dbReference>
<gene>
    <name evidence="6" type="ORF">HCN51_36355</name>
</gene>
<keyword evidence="3" id="KW-0408">Iron</keyword>
<dbReference type="InterPro" id="IPR017941">
    <property type="entry name" value="Rieske_2Fe-2S"/>
</dbReference>
<evidence type="ECO:0000256" key="1">
    <source>
        <dbReference type="ARBA" id="ARBA00022714"/>
    </source>
</evidence>
<dbReference type="PANTHER" id="PTHR21496">
    <property type="entry name" value="FERREDOXIN-RELATED"/>
    <property type="match status" value="1"/>
</dbReference>
<dbReference type="PROSITE" id="PS51296">
    <property type="entry name" value="RIESKE"/>
    <property type="match status" value="1"/>
</dbReference>
<dbReference type="PANTHER" id="PTHR21496:SF23">
    <property type="entry name" value="3-PHENYLPROPIONATE_CINNAMIC ACID DIOXYGENASE FERREDOXIN SUBUNIT"/>
    <property type="match status" value="1"/>
</dbReference>
<comment type="caution">
    <text evidence="6">The sequence shown here is derived from an EMBL/GenBank/DDBJ whole genome shotgun (WGS) entry which is preliminary data.</text>
</comment>
<evidence type="ECO:0000313" key="7">
    <source>
        <dbReference type="Proteomes" id="UP000696294"/>
    </source>
</evidence>
<keyword evidence="7" id="KW-1185">Reference proteome</keyword>
<dbReference type="Gene3D" id="2.102.10.10">
    <property type="entry name" value="Rieske [2Fe-2S] iron-sulphur domain"/>
    <property type="match status" value="1"/>
</dbReference>
<dbReference type="Pfam" id="PF00355">
    <property type="entry name" value="Rieske"/>
    <property type="match status" value="1"/>
</dbReference>
<protein>
    <submittedName>
        <fullName evidence="6">Rieske 2Fe-2S domain-containing protein</fullName>
    </submittedName>
</protein>
<proteinExistence type="predicted"/>
<feature type="domain" description="Rieske" evidence="5">
    <location>
        <begin position="20"/>
        <end position="115"/>
    </location>
</feature>
<evidence type="ECO:0000256" key="4">
    <source>
        <dbReference type="ARBA" id="ARBA00023014"/>
    </source>
</evidence>
<evidence type="ECO:0000313" key="6">
    <source>
        <dbReference type="EMBL" id="NJP94848.1"/>
    </source>
</evidence>
<keyword evidence="1" id="KW-0001">2Fe-2S</keyword>
<dbReference type="SUPFAM" id="SSF50022">
    <property type="entry name" value="ISP domain"/>
    <property type="match status" value="1"/>
</dbReference>
<accession>A0ABX1BID9</accession>
<evidence type="ECO:0000256" key="3">
    <source>
        <dbReference type="ARBA" id="ARBA00023004"/>
    </source>
</evidence>
<evidence type="ECO:0000259" key="5">
    <source>
        <dbReference type="PROSITE" id="PS51296"/>
    </source>
</evidence>
<dbReference type="InterPro" id="IPR036922">
    <property type="entry name" value="Rieske_2Fe-2S_sf"/>
</dbReference>
<dbReference type="EMBL" id="JAATEP010000032">
    <property type="protein sequence ID" value="NJP94848.1"/>
    <property type="molecule type" value="Genomic_DNA"/>
</dbReference>